<keyword evidence="3" id="KW-1185">Reference proteome</keyword>
<dbReference type="VEuPathDB" id="FungiDB:BO83DRAFT_201111"/>
<evidence type="ECO:0000313" key="3">
    <source>
        <dbReference type="Proteomes" id="UP000246171"/>
    </source>
</evidence>
<dbReference type="EMBL" id="MSFU01000005">
    <property type="protein sequence ID" value="PWY80009.1"/>
    <property type="molecule type" value="Genomic_DNA"/>
</dbReference>
<organism evidence="2 3">
    <name type="scientific">Aspergillus eucalypticola (strain CBS 122712 / IBT 29274)</name>
    <dbReference type="NCBI Taxonomy" id="1448314"/>
    <lineage>
        <taxon>Eukaryota</taxon>
        <taxon>Fungi</taxon>
        <taxon>Dikarya</taxon>
        <taxon>Ascomycota</taxon>
        <taxon>Pezizomycotina</taxon>
        <taxon>Eurotiomycetes</taxon>
        <taxon>Eurotiomycetidae</taxon>
        <taxon>Eurotiales</taxon>
        <taxon>Aspergillaceae</taxon>
        <taxon>Aspergillus</taxon>
        <taxon>Aspergillus subgen. Circumdati</taxon>
    </lineage>
</organism>
<dbReference type="GeneID" id="37048603"/>
<comment type="caution">
    <text evidence="2">The sequence shown here is derived from an EMBL/GenBank/DDBJ whole genome shotgun (WGS) entry which is preliminary data.</text>
</comment>
<evidence type="ECO:0000256" key="1">
    <source>
        <dbReference type="SAM" id="MobiDB-lite"/>
    </source>
</evidence>
<sequence length="99" mass="11457">MFIFIHPVRYLACFAEHYTLHASSFGHYTLNGRIEVGTLRGRGEGIANTKKRKEKRRKEKKRKEKKKKKAAILNAATTTRGCQDSGHLVQDEWEEKRNG</sequence>
<protein>
    <submittedName>
        <fullName evidence="2">Uncharacterized protein</fullName>
    </submittedName>
</protein>
<reference evidence="2" key="1">
    <citation type="submission" date="2016-12" db="EMBL/GenBank/DDBJ databases">
        <title>The genomes of Aspergillus section Nigri reveals drivers in fungal speciation.</title>
        <authorList>
            <consortium name="DOE Joint Genome Institute"/>
            <person name="Vesth T.C."/>
            <person name="Nybo J."/>
            <person name="Theobald S."/>
            <person name="Brandl J."/>
            <person name="Frisvad J.C."/>
            <person name="Nielsen K.F."/>
            <person name="Lyhne E.K."/>
            <person name="Kogle M.E."/>
            <person name="Kuo A."/>
            <person name="Riley R."/>
            <person name="Clum A."/>
            <person name="Nolan M."/>
            <person name="Lipzen A."/>
            <person name="Salamov A."/>
            <person name="Henrissat B."/>
            <person name="Wiebenga A."/>
            <person name="De vries R.P."/>
            <person name="Grigoriev I.V."/>
            <person name="Mortensen U.H."/>
            <person name="Andersen M.R."/>
            <person name="Baker S.E."/>
        </authorList>
    </citation>
    <scope>NUCLEOTIDE SEQUENCE</scope>
    <source>
        <strain evidence="2">CBS 122712</strain>
    </source>
</reference>
<name>A0A317W297_ASPEC</name>
<feature type="compositionally biased region" description="Basic residues" evidence="1">
    <location>
        <begin position="49"/>
        <end position="70"/>
    </location>
</feature>
<accession>A0A317W297</accession>
<proteinExistence type="predicted"/>
<gene>
    <name evidence="2" type="ORF">BO83DRAFT_201111</name>
</gene>
<feature type="region of interest" description="Disordered" evidence="1">
    <location>
        <begin position="43"/>
        <end position="99"/>
    </location>
</feature>
<evidence type="ECO:0000313" key="2">
    <source>
        <dbReference type="EMBL" id="PWY80009.1"/>
    </source>
</evidence>
<dbReference type="Proteomes" id="UP000246171">
    <property type="component" value="Unassembled WGS sequence"/>
</dbReference>
<dbReference type="AlphaFoldDB" id="A0A317W297"/>
<dbReference type="RefSeq" id="XP_025391156.1">
    <property type="nucleotide sequence ID" value="XM_025526641.1"/>
</dbReference>